<evidence type="ECO:0000313" key="2">
    <source>
        <dbReference type="Proteomes" id="UP000184300"/>
    </source>
</evidence>
<dbReference type="GeneID" id="34465186"/>
<protein>
    <submittedName>
        <fullName evidence="1">Uncharacterized protein</fullName>
    </submittedName>
</protein>
<dbReference type="RefSeq" id="XP_022398017.1">
    <property type="nucleotide sequence ID" value="XM_022548926.1"/>
</dbReference>
<keyword evidence="2" id="KW-1185">Reference proteome</keyword>
<sequence length="54" mass="6158">MAIYLSLPILDELVRLVENDSTYGRRSKGNGFRNSQLLFSSGQRLDGRSRTKLK</sequence>
<dbReference type="EMBL" id="KV878906">
    <property type="protein sequence ID" value="OJJ81319.1"/>
    <property type="molecule type" value="Genomic_DNA"/>
</dbReference>
<dbReference type="VEuPathDB" id="FungiDB:ASPGLDRAFT_656722"/>
<name>A0A1L9VBP2_ASPGL</name>
<organism evidence="1 2">
    <name type="scientific">Aspergillus glaucus CBS 516.65</name>
    <dbReference type="NCBI Taxonomy" id="1160497"/>
    <lineage>
        <taxon>Eukaryota</taxon>
        <taxon>Fungi</taxon>
        <taxon>Dikarya</taxon>
        <taxon>Ascomycota</taxon>
        <taxon>Pezizomycotina</taxon>
        <taxon>Eurotiomycetes</taxon>
        <taxon>Eurotiomycetidae</taxon>
        <taxon>Eurotiales</taxon>
        <taxon>Aspergillaceae</taxon>
        <taxon>Aspergillus</taxon>
        <taxon>Aspergillus subgen. Aspergillus</taxon>
    </lineage>
</organism>
<reference evidence="2" key="1">
    <citation type="journal article" date="2017" name="Genome Biol.">
        <title>Comparative genomics reveals high biological diversity and specific adaptations in the industrially and medically important fungal genus Aspergillus.</title>
        <authorList>
            <person name="de Vries R.P."/>
            <person name="Riley R."/>
            <person name="Wiebenga A."/>
            <person name="Aguilar-Osorio G."/>
            <person name="Amillis S."/>
            <person name="Uchima C.A."/>
            <person name="Anderluh G."/>
            <person name="Asadollahi M."/>
            <person name="Askin M."/>
            <person name="Barry K."/>
            <person name="Battaglia E."/>
            <person name="Bayram O."/>
            <person name="Benocci T."/>
            <person name="Braus-Stromeyer S.A."/>
            <person name="Caldana C."/>
            <person name="Canovas D."/>
            <person name="Cerqueira G.C."/>
            <person name="Chen F."/>
            <person name="Chen W."/>
            <person name="Choi C."/>
            <person name="Clum A."/>
            <person name="Dos Santos R.A."/>
            <person name="Damasio A.R."/>
            <person name="Diallinas G."/>
            <person name="Emri T."/>
            <person name="Fekete E."/>
            <person name="Flipphi M."/>
            <person name="Freyberg S."/>
            <person name="Gallo A."/>
            <person name="Gournas C."/>
            <person name="Habgood R."/>
            <person name="Hainaut M."/>
            <person name="Harispe M.L."/>
            <person name="Henrissat B."/>
            <person name="Hilden K.S."/>
            <person name="Hope R."/>
            <person name="Hossain A."/>
            <person name="Karabika E."/>
            <person name="Karaffa L."/>
            <person name="Karanyi Z."/>
            <person name="Krasevec N."/>
            <person name="Kuo A."/>
            <person name="Kusch H."/>
            <person name="LaButti K."/>
            <person name="Lagendijk E.L."/>
            <person name="Lapidus A."/>
            <person name="Levasseur A."/>
            <person name="Lindquist E."/>
            <person name="Lipzen A."/>
            <person name="Logrieco A.F."/>
            <person name="MacCabe A."/>
            <person name="Maekelae M.R."/>
            <person name="Malavazi I."/>
            <person name="Melin P."/>
            <person name="Meyer V."/>
            <person name="Mielnichuk N."/>
            <person name="Miskei M."/>
            <person name="Molnar A.P."/>
            <person name="Mule G."/>
            <person name="Ngan C.Y."/>
            <person name="Orejas M."/>
            <person name="Orosz E."/>
            <person name="Ouedraogo J.P."/>
            <person name="Overkamp K.M."/>
            <person name="Park H.-S."/>
            <person name="Perrone G."/>
            <person name="Piumi F."/>
            <person name="Punt P.J."/>
            <person name="Ram A.F."/>
            <person name="Ramon A."/>
            <person name="Rauscher S."/>
            <person name="Record E."/>
            <person name="Riano-Pachon D.M."/>
            <person name="Robert V."/>
            <person name="Roehrig J."/>
            <person name="Ruller R."/>
            <person name="Salamov A."/>
            <person name="Salih N.S."/>
            <person name="Samson R.A."/>
            <person name="Sandor E."/>
            <person name="Sanguinetti M."/>
            <person name="Schuetze T."/>
            <person name="Sepcic K."/>
            <person name="Shelest E."/>
            <person name="Sherlock G."/>
            <person name="Sophianopoulou V."/>
            <person name="Squina F.M."/>
            <person name="Sun H."/>
            <person name="Susca A."/>
            <person name="Todd R.B."/>
            <person name="Tsang A."/>
            <person name="Unkles S.E."/>
            <person name="van de Wiele N."/>
            <person name="van Rossen-Uffink D."/>
            <person name="Oliveira J.V."/>
            <person name="Vesth T.C."/>
            <person name="Visser J."/>
            <person name="Yu J.-H."/>
            <person name="Zhou M."/>
            <person name="Andersen M.R."/>
            <person name="Archer D.B."/>
            <person name="Baker S.E."/>
            <person name="Benoit I."/>
            <person name="Brakhage A.A."/>
            <person name="Braus G.H."/>
            <person name="Fischer R."/>
            <person name="Frisvad J.C."/>
            <person name="Goldman G.H."/>
            <person name="Houbraken J."/>
            <person name="Oakley B."/>
            <person name="Pocsi I."/>
            <person name="Scazzocchio C."/>
            <person name="Seiboth B."/>
            <person name="vanKuyk P.A."/>
            <person name="Wortman J."/>
            <person name="Dyer P.S."/>
            <person name="Grigoriev I.V."/>
        </authorList>
    </citation>
    <scope>NUCLEOTIDE SEQUENCE [LARGE SCALE GENOMIC DNA]</scope>
    <source>
        <strain evidence="2">CBS 516.65</strain>
    </source>
</reference>
<evidence type="ECO:0000313" key="1">
    <source>
        <dbReference type="EMBL" id="OJJ81319.1"/>
    </source>
</evidence>
<dbReference type="Proteomes" id="UP000184300">
    <property type="component" value="Unassembled WGS sequence"/>
</dbReference>
<dbReference type="AlphaFoldDB" id="A0A1L9VBP2"/>
<accession>A0A1L9VBP2</accession>
<gene>
    <name evidence="1" type="ORF">ASPGLDRAFT_656722</name>
</gene>
<proteinExistence type="predicted"/>
<dbReference type="OrthoDB" id="4177946at2759"/>